<organism evidence="1 2">
    <name type="scientific">Haematococcus lacustris</name>
    <name type="common">Green alga</name>
    <name type="synonym">Haematococcus pluvialis</name>
    <dbReference type="NCBI Taxonomy" id="44745"/>
    <lineage>
        <taxon>Eukaryota</taxon>
        <taxon>Viridiplantae</taxon>
        <taxon>Chlorophyta</taxon>
        <taxon>core chlorophytes</taxon>
        <taxon>Chlorophyceae</taxon>
        <taxon>CS clade</taxon>
        <taxon>Chlamydomonadales</taxon>
        <taxon>Haematococcaceae</taxon>
        <taxon>Haematococcus</taxon>
    </lineage>
</organism>
<comment type="caution">
    <text evidence="1">The sequence shown here is derived from an EMBL/GenBank/DDBJ whole genome shotgun (WGS) entry which is preliminary data.</text>
</comment>
<feature type="non-terminal residue" evidence="1">
    <location>
        <position position="1"/>
    </location>
</feature>
<dbReference type="EMBL" id="BLLF01001993">
    <property type="protein sequence ID" value="GFH22220.1"/>
    <property type="molecule type" value="Genomic_DNA"/>
</dbReference>
<sequence>METKVTYTA</sequence>
<evidence type="ECO:0000313" key="2">
    <source>
        <dbReference type="Proteomes" id="UP000485058"/>
    </source>
</evidence>
<gene>
    <name evidence="1" type="ORF">HaLaN_19649</name>
</gene>
<reference evidence="1 2" key="1">
    <citation type="submission" date="2020-02" db="EMBL/GenBank/DDBJ databases">
        <title>Draft genome sequence of Haematococcus lacustris strain NIES-144.</title>
        <authorList>
            <person name="Morimoto D."/>
            <person name="Nakagawa S."/>
            <person name="Yoshida T."/>
            <person name="Sawayama S."/>
        </authorList>
    </citation>
    <scope>NUCLEOTIDE SEQUENCE [LARGE SCALE GENOMIC DNA]</scope>
    <source>
        <strain evidence="1 2">NIES-144</strain>
    </source>
</reference>
<dbReference type="Proteomes" id="UP000485058">
    <property type="component" value="Unassembled WGS sequence"/>
</dbReference>
<keyword evidence="2" id="KW-1185">Reference proteome</keyword>
<protein>
    <submittedName>
        <fullName evidence="1">Uncharacterized protein</fullName>
    </submittedName>
</protein>
<accession>A0A699ZM83</accession>
<name>A0A699ZM83_HAELA</name>
<evidence type="ECO:0000313" key="1">
    <source>
        <dbReference type="EMBL" id="GFH22220.1"/>
    </source>
</evidence>
<proteinExistence type="predicted"/>